<dbReference type="Proteomes" id="UP000230731">
    <property type="component" value="Unassembled WGS sequence"/>
</dbReference>
<dbReference type="PANTHER" id="PTHR43179">
    <property type="entry name" value="RHAMNOSYLTRANSFERASE WBBL"/>
    <property type="match status" value="1"/>
</dbReference>
<accession>A0A2M6X0A4</accession>
<comment type="similarity">
    <text evidence="1">Belongs to the glycosyltransferase 2 family.</text>
</comment>
<evidence type="ECO:0000313" key="4">
    <source>
        <dbReference type="EMBL" id="PIT98435.1"/>
    </source>
</evidence>
<proteinExistence type="inferred from homology"/>
<dbReference type="PANTHER" id="PTHR43179:SF12">
    <property type="entry name" value="GALACTOFURANOSYLTRANSFERASE GLFT2"/>
    <property type="match status" value="1"/>
</dbReference>
<sequence>MITAVIVAYRTAPADLIACCRSLRENNADSIIIVDNSPAGTLGGIAAQFRARYLPLAMNSGFAAAANRGAHAAVRQKKPSADDLLLFLNPDAALSPGALNAARNALRRWPQAAIAGLALHDEAGRLERRSLGPAVTPLTLLTRHIKNITWPGVTRLASPRRARSFLSKHATGVSRGRDSGNVVCTAGWVSGGAMLVRTGVFRRLGGFDEQFFLYWEDVDLCRRAYAAGYSVIYVPAARVHHRRGASSTDTVQKTRWYDESADKYFRKQYAKPTWYTVRIARRLYRHWQRHVV</sequence>
<dbReference type="SUPFAM" id="SSF53448">
    <property type="entry name" value="Nucleotide-diphospho-sugar transferases"/>
    <property type="match status" value="1"/>
</dbReference>
<name>A0A2M6X0A4_9BACT</name>
<reference evidence="5" key="1">
    <citation type="submission" date="2017-09" db="EMBL/GenBank/DDBJ databases">
        <title>Depth-based differentiation of microbial function through sediment-hosted aquifers and enrichment of novel symbionts in the deep terrestrial subsurface.</title>
        <authorList>
            <person name="Probst A.J."/>
            <person name="Ladd B."/>
            <person name="Jarett J.K."/>
            <person name="Geller-Mcgrath D.E."/>
            <person name="Sieber C.M.K."/>
            <person name="Emerson J.B."/>
            <person name="Anantharaman K."/>
            <person name="Thomas B.C."/>
            <person name="Malmstrom R."/>
            <person name="Stieglmeier M."/>
            <person name="Klingl A."/>
            <person name="Woyke T."/>
            <person name="Ryan C.M."/>
            <person name="Banfield J.F."/>
        </authorList>
    </citation>
    <scope>NUCLEOTIDE SEQUENCE [LARGE SCALE GENOMIC DNA]</scope>
</reference>
<gene>
    <name evidence="4" type="ORF">COT71_00835</name>
</gene>
<evidence type="ECO:0000256" key="1">
    <source>
        <dbReference type="ARBA" id="ARBA00006739"/>
    </source>
</evidence>
<organism evidence="4 5">
    <name type="scientific">Candidatus Andersenbacteria bacterium CG10_big_fil_rev_8_21_14_0_10_54_11</name>
    <dbReference type="NCBI Taxonomy" id="1974485"/>
    <lineage>
        <taxon>Bacteria</taxon>
        <taxon>Candidatus Anderseniibacteriota</taxon>
    </lineage>
</organism>
<dbReference type="Gene3D" id="3.90.550.10">
    <property type="entry name" value="Spore Coat Polysaccharide Biosynthesis Protein SpsA, Chain A"/>
    <property type="match status" value="1"/>
</dbReference>
<dbReference type="AlphaFoldDB" id="A0A2M6X0A4"/>
<evidence type="ECO:0000256" key="2">
    <source>
        <dbReference type="ARBA" id="ARBA00022676"/>
    </source>
</evidence>
<dbReference type="Pfam" id="PF13641">
    <property type="entry name" value="Glyco_tranf_2_3"/>
    <property type="match status" value="1"/>
</dbReference>
<comment type="caution">
    <text evidence="4">The sequence shown here is derived from an EMBL/GenBank/DDBJ whole genome shotgun (WGS) entry which is preliminary data.</text>
</comment>
<evidence type="ECO:0000256" key="3">
    <source>
        <dbReference type="ARBA" id="ARBA00022679"/>
    </source>
</evidence>
<dbReference type="InterPro" id="IPR029044">
    <property type="entry name" value="Nucleotide-diphossugar_trans"/>
</dbReference>
<keyword evidence="3" id="KW-0808">Transferase</keyword>
<protein>
    <recommendedName>
        <fullName evidence="6">Glycosyltransferase 2-like domain-containing protein</fullName>
    </recommendedName>
</protein>
<evidence type="ECO:0008006" key="6">
    <source>
        <dbReference type="Google" id="ProtNLM"/>
    </source>
</evidence>
<dbReference type="EMBL" id="PEZP01000008">
    <property type="protein sequence ID" value="PIT98435.1"/>
    <property type="molecule type" value="Genomic_DNA"/>
</dbReference>
<keyword evidence="2" id="KW-0328">Glycosyltransferase</keyword>
<evidence type="ECO:0000313" key="5">
    <source>
        <dbReference type="Proteomes" id="UP000230731"/>
    </source>
</evidence>
<dbReference type="GO" id="GO:0016757">
    <property type="term" value="F:glycosyltransferase activity"/>
    <property type="evidence" value="ECO:0007669"/>
    <property type="project" value="UniProtKB-KW"/>
</dbReference>